<dbReference type="RefSeq" id="WP_112481658.1">
    <property type="nucleotide sequence ID" value="NZ_JAIWZC010000001.1"/>
</dbReference>
<proteinExistence type="predicted"/>
<dbReference type="AlphaFoldDB" id="A0A2X2U8T3"/>
<feature type="compositionally biased region" description="Polar residues" evidence="3">
    <location>
        <begin position="105"/>
        <end position="124"/>
    </location>
</feature>
<sequence length="137" mass="15406">MAQIFAFGRVENDLVPKKSQNDSTYAGFGFTEQAGKGQYQYYQVWAWDDEVSRLIQHRIKKGSRLWITGRLQLVDCTSSHGKNKTKILKVYLSDFGFLPGPLPKGTSTDFPNDTETANVPSSPSMEILDGERESLPE</sequence>
<evidence type="ECO:0000313" key="5">
    <source>
        <dbReference type="Proteomes" id="UP000251853"/>
    </source>
</evidence>
<name>A0A2X2U8T3_9FIRM</name>
<evidence type="ECO:0000256" key="1">
    <source>
        <dbReference type="ARBA" id="ARBA00023125"/>
    </source>
</evidence>
<dbReference type="InterPro" id="IPR012340">
    <property type="entry name" value="NA-bd_OB-fold"/>
</dbReference>
<organism evidence="4 5">
    <name type="scientific">Enterocloster clostridioformis</name>
    <dbReference type="NCBI Taxonomy" id="1531"/>
    <lineage>
        <taxon>Bacteria</taxon>
        <taxon>Bacillati</taxon>
        <taxon>Bacillota</taxon>
        <taxon>Clostridia</taxon>
        <taxon>Lachnospirales</taxon>
        <taxon>Lachnospiraceae</taxon>
        <taxon>Enterocloster</taxon>
    </lineage>
</organism>
<keyword evidence="5" id="KW-1185">Reference proteome</keyword>
<evidence type="ECO:0000256" key="2">
    <source>
        <dbReference type="PROSITE-ProRule" id="PRU00252"/>
    </source>
</evidence>
<evidence type="ECO:0000256" key="3">
    <source>
        <dbReference type="SAM" id="MobiDB-lite"/>
    </source>
</evidence>
<evidence type="ECO:0000313" key="4">
    <source>
        <dbReference type="EMBL" id="SQB10161.1"/>
    </source>
</evidence>
<dbReference type="EMBL" id="UAVW01000003">
    <property type="protein sequence ID" value="SQB10161.1"/>
    <property type="molecule type" value="Genomic_DNA"/>
</dbReference>
<reference evidence="4 5" key="1">
    <citation type="submission" date="2018-06" db="EMBL/GenBank/DDBJ databases">
        <authorList>
            <consortium name="Pathogen Informatics"/>
            <person name="Doyle S."/>
        </authorList>
    </citation>
    <scope>NUCLEOTIDE SEQUENCE [LARGE SCALE GENOMIC DNA]</scope>
    <source>
        <strain evidence="4 5">NCTC11224</strain>
    </source>
</reference>
<dbReference type="PROSITE" id="PS50935">
    <property type="entry name" value="SSB"/>
    <property type="match status" value="1"/>
</dbReference>
<dbReference type="Proteomes" id="UP000251853">
    <property type="component" value="Unassembled WGS sequence"/>
</dbReference>
<keyword evidence="1 2" id="KW-0238">DNA-binding</keyword>
<dbReference type="Gene3D" id="2.40.50.140">
    <property type="entry name" value="Nucleic acid-binding proteins"/>
    <property type="match status" value="1"/>
</dbReference>
<dbReference type="Pfam" id="PF00436">
    <property type="entry name" value="SSB"/>
    <property type="match status" value="1"/>
</dbReference>
<accession>A0A2X2U8T3</accession>
<dbReference type="InterPro" id="IPR000424">
    <property type="entry name" value="Primosome_PriB/ssb"/>
</dbReference>
<protein>
    <submittedName>
        <fullName evidence="4">Single-strand binding protein family</fullName>
    </submittedName>
</protein>
<gene>
    <name evidence="4" type="ORF">NCTC11224_01468</name>
</gene>
<feature type="region of interest" description="Disordered" evidence="3">
    <location>
        <begin position="103"/>
        <end position="137"/>
    </location>
</feature>
<dbReference type="SUPFAM" id="SSF50249">
    <property type="entry name" value="Nucleic acid-binding proteins"/>
    <property type="match status" value="1"/>
</dbReference>
<dbReference type="GO" id="GO:0003697">
    <property type="term" value="F:single-stranded DNA binding"/>
    <property type="evidence" value="ECO:0007669"/>
    <property type="project" value="InterPro"/>
</dbReference>